<feature type="transmembrane region" description="Helical" evidence="3">
    <location>
        <begin position="492"/>
        <end position="511"/>
    </location>
</feature>
<keyword evidence="1" id="KW-0175">Coiled coil</keyword>
<feature type="non-terminal residue" evidence="4">
    <location>
        <position position="513"/>
    </location>
</feature>
<feature type="coiled-coil region" evidence="1">
    <location>
        <begin position="200"/>
        <end position="373"/>
    </location>
</feature>
<organism evidence="4 5">
    <name type="scientific">Rhynochetos jubatus</name>
    <name type="common">kagu</name>
    <dbReference type="NCBI Taxonomy" id="54386"/>
    <lineage>
        <taxon>Eukaryota</taxon>
        <taxon>Metazoa</taxon>
        <taxon>Chordata</taxon>
        <taxon>Craniata</taxon>
        <taxon>Vertebrata</taxon>
        <taxon>Euteleostomi</taxon>
        <taxon>Archelosauria</taxon>
        <taxon>Archosauria</taxon>
        <taxon>Dinosauria</taxon>
        <taxon>Saurischia</taxon>
        <taxon>Theropoda</taxon>
        <taxon>Coelurosauria</taxon>
        <taxon>Aves</taxon>
        <taxon>Neognathae</taxon>
        <taxon>Neoaves</taxon>
        <taxon>Phaethontimorphae</taxon>
        <taxon>Eurypygiformes</taxon>
        <taxon>Rhynochetidae</taxon>
        <taxon>Rhynochetos</taxon>
    </lineage>
</organism>
<keyword evidence="3" id="KW-1133">Transmembrane helix</keyword>
<feature type="compositionally biased region" description="Basic and acidic residues" evidence="2">
    <location>
        <begin position="79"/>
        <end position="91"/>
    </location>
</feature>
<dbReference type="PANTHER" id="PTHR15715:SF21">
    <property type="entry name" value="TRAF3-INTERACTING JNK-ACTIVATING MODULATOR"/>
    <property type="match status" value="1"/>
</dbReference>
<evidence type="ECO:0000256" key="2">
    <source>
        <dbReference type="SAM" id="MobiDB-lite"/>
    </source>
</evidence>
<keyword evidence="3" id="KW-0472">Membrane</keyword>
<feature type="region of interest" description="Disordered" evidence="2">
    <location>
        <begin position="402"/>
        <end position="431"/>
    </location>
</feature>
<dbReference type="Gene3D" id="1.10.287.1490">
    <property type="match status" value="1"/>
</dbReference>
<dbReference type="PANTHER" id="PTHR15715">
    <property type="entry name" value="CENTROSOMAL PROTEIN OF 170 KDA"/>
    <property type="match status" value="1"/>
</dbReference>
<gene>
    <name evidence="4" type="primary">Traf3ip3</name>
    <name evidence="4" type="ORF">RHYJUB_R07299</name>
</gene>
<protein>
    <submittedName>
        <fullName evidence="4">T3JAM protein</fullName>
    </submittedName>
</protein>
<evidence type="ECO:0000256" key="1">
    <source>
        <dbReference type="SAM" id="Coils"/>
    </source>
</evidence>
<feature type="compositionally biased region" description="Polar residues" evidence="2">
    <location>
        <begin position="402"/>
        <end position="418"/>
    </location>
</feature>
<accession>A0A7K6S541</accession>
<reference evidence="4 5" key="1">
    <citation type="submission" date="2019-09" db="EMBL/GenBank/DDBJ databases">
        <title>Bird 10,000 Genomes (B10K) Project - Family phase.</title>
        <authorList>
            <person name="Zhang G."/>
        </authorList>
    </citation>
    <scope>NUCLEOTIDE SEQUENCE [LARGE SCALE GENOMIC DNA]</scope>
    <source>
        <strain evidence="4">B10K-DU-029-58</strain>
        <tissue evidence="4">Muscle</tissue>
    </source>
</reference>
<evidence type="ECO:0000313" key="5">
    <source>
        <dbReference type="Proteomes" id="UP000570016"/>
    </source>
</evidence>
<dbReference type="AlphaFoldDB" id="A0A7K6S541"/>
<comment type="caution">
    <text evidence="4">The sequence shown here is derived from an EMBL/GenBank/DDBJ whole genome shotgun (WGS) entry which is preliminary data.</text>
</comment>
<dbReference type="EMBL" id="VZRY01004823">
    <property type="protein sequence ID" value="NWW93422.1"/>
    <property type="molecule type" value="Genomic_DNA"/>
</dbReference>
<feature type="coiled-coil region" evidence="1">
    <location>
        <begin position="435"/>
        <end position="476"/>
    </location>
</feature>
<dbReference type="OrthoDB" id="8886722at2759"/>
<evidence type="ECO:0000256" key="3">
    <source>
        <dbReference type="SAM" id="Phobius"/>
    </source>
</evidence>
<dbReference type="InterPro" id="IPR051176">
    <property type="entry name" value="Cent_Immune-Sig_Mod"/>
</dbReference>
<feature type="compositionally biased region" description="Basic and acidic residues" evidence="2">
    <location>
        <begin position="15"/>
        <end position="34"/>
    </location>
</feature>
<sequence length="513" mass="59583">MISQPEKARPRHRRASESYDEKCERRHETRENLRRRNNVTTCRCLGKGAEEPSQSPRQKEFLRRRNLASDAGRTPPGQEPKDHIPPDVSARVEPRPPILLQVTAAPTPVAQLNALPSTRYSTHSLFTDHNSIGIRTQYSQKVRMHRQKCAFPYELQNQAQVNAEALHRELLLKQKMVILQELFSTLLRASEKSWQGQLNEDKLKCKLRALENQLQACTQGYSKECVKKILIEMEDQKQTYEQKAKEALQKMLEDKLQTEQQLQNSQRSLEATREDLTFWKEHYTTLKAELTKITSAHTELENSFRVLQSELQRADAQKEQLREALRSLRSEHATLHQRVSALQDDNDLKAEHISAIEDKLQKEQNQKVTLEATIGHLHNVIQNQIKERESQEVTVQRKDQVFTTQTPPLTPAKENQTALLERPEEEGEDGLMDEMQKRTSQLAAKENECRELRSELEALSDEYRSCLTRLRQCRDELNRFQSKQAKRRRSHWIPLLVAVLAVAIATFLTSYRP</sequence>
<evidence type="ECO:0000313" key="4">
    <source>
        <dbReference type="EMBL" id="NWW93422.1"/>
    </source>
</evidence>
<feature type="region of interest" description="Disordered" evidence="2">
    <location>
        <begin position="1"/>
        <end position="91"/>
    </location>
</feature>
<dbReference type="Proteomes" id="UP000570016">
    <property type="component" value="Unassembled WGS sequence"/>
</dbReference>
<name>A0A7K6S541_9AVES</name>
<proteinExistence type="predicted"/>
<keyword evidence="3" id="KW-0812">Transmembrane</keyword>
<keyword evidence="5" id="KW-1185">Reference proteome</keyword>
<feature type="non-terminal residue" evidence="4">
    <location>
        <position position="1"/>
    </location>
</feature>